<feature type="compositionally biased region" description="Acidic residues" evidence="4">
    <location>
        <begin position="462"/>
        <end position="476"/>
    </location>
</feature>
<name>A0ABM1P5W1_DROAR</name>
<dbReference type="RefSeq" id="XP_017862597.1">
    <property type="nucleotide sequence ID" value="XM_018007108.1"/>
</dbReference>
<dbReference type="InterPro" id="IPR026188">
    <property type="entry name" value="Lebercilin-like"/>
</dbReference>
<dbReference type="GeneID" id="108613569"/>
<gene>
    <name evidence="7" type="primary">LOC108613569</name>
</gene>
<feature type="coiled-coil region" evidence="3">
    <location>
        <begin position="278"/>
        <end position="305"/>
    </location>
</feature>
<feature type="compositionally biased region" description="Low complexity" evidence="4">
    <location>
        <begin position="431"/>
        <end position="448"/>
    </location>
</feature>
<feature type="compositionally biased region" description="Polar residues" evidence="4">
    <location>
        <begin position="355"/>
        <end position="394"/>
    </location>
</feature>
<evidence type="ECO:0000256" key="3">
    <source>
        <dbReference type="SAM" id="Coils"/>
    </source>
</evidence>
<evidence type="ECO:0000313" key="7">
    <source>
        <dbReference type="RefSeq" id="XP_017862597.1"/>
    </source>
</evidence>
<feature type="region of interest" description="Disordered" evidence="4">
    <location>
        <begin position="1"/>
        <end position="66"/>
    </location>
</feature>
<dbReference type="Proteomes" id="UP000694904">
    <property type="component" value="Chromosome 4"/>
</dbReference>
<feature type="compositionally biased region" description="Polar residues" evidence="4">
    <location>
        <begin position="409"/>
        <end position="420"/>
    </location>
</feature>
<reference evidence="6" key="2">
    <citation type="journal article" date="2016" name="G3 (Bethesda)">
        <title>Genome Evolution in Three Species of Cactophilic Drosophila.</title>
        <authorList>
            <person name="Sanchez-Flores A."/>
            <person name="Penazola F."/>
            <person name="Carpinteyro-Ponce J."/>
            <person name="Nazario-Yepiz N."/>
            <person name="Abreu-Goodger C."/>
            <person name="Machado C.A."/>
            <person name="Markow T.A."/>
        </authorList>
    </citation>
    <scope>NUCLEOTIDE SEQUENCE [LARGE SCALE GENOMIC DNA]</scope>
</reference>
<feature type="compositionally biased region" description="Acidic residues" evidence="4">
    <location>
        <begin position="485"/>
        <end position="497"/>
    </location>
</feature>
<comment type="similarity">
    <text evidence="1">Belongs to the LCA5 family.</text>
</comment>
<feature type="domain" description="Lebercilin" evidence="5">
    <location>
        <begin position="74"/>
        <end position="257"/>
    </location>
</feature>
<organism evidence="6 7">
    <name type="scientific">Drosophila arizonae</name>
    <name type="common">Fruit fly</name>
    <dbReference type="NCBI Taxonomy" id="7263"/>
    <lineage>
        <taxon>Eukaryota</taxon>
        <taxon>Metazoa</taxon>
        <taxon>Ecdysozoa</taxon>
        <taxon>Arthropoda</taxon>
        <taxon>Hexapoda</taxon>
        <taxon>Insecta</taxon>
        <taxon>Pterygota</taxon>
        <taxon>Neoptera</taxon>
        <taxon>Endopterygota</taxon>
        <taxon>Diptera</taxon>
        <taxon>Brachycera</taxon>
        <taxon>Muscomorpha</taxon>
        <taxon>Ephydroidea</taxon>
        <taxon>Drosophilidae</taxon>
        <taxon>Drosophila</taxon>
    </lineage>
</organism>
<dbReference type="PANTHER" id="PTHR16650">
    <property type="entry name" value="C21ORF13-RELATED"/>
    <property type="match status" value="1"/>
</dbReference>
<keyword evidence="2 3" id="KW-0175">Coiled coil</keyword>
<dbReference type="PANTHER" id="PTHR16650:SF6">
    <property type="entry name" value="GH21622P"/>
    <property type="match status" value="1"/>
</dbReference>
<evidence type="ECO:0000256" key="2">
    <source>
        <dbReference type="ARBA" id="ARBA00023054"/>
    </source>
</evidence>
<evidence type="ECO:0000259" key="5">
    <source>
        <dbReference type="Pfam" id="PF15619"/>
    </source>
</evidence>
<feature type="coiled-coil region" evidence="3">
    <location>
        <begin position="141"/>
        <end position="250"/>
    </location>
</feature>
<evidence type="ECO:0000256" key="4">
    <source>
        <dbReference type="SAM" id="MobiDB-lite"/>
    </source>
</evidence>
<feature type="compositionally biased region" description="Acidic residues" evidence="4">
    <location>
        <begin position="517"/>
        <end position="532"/>
    </location>
</feature>
<feature type="compositionally biased region" description="Acidic residues" evidence="4">
    <location>
        <begin position="318"/>
        <end position="329"/>
    </location>
</feature>
<dbReference type="InterPro" id="IPR028933">
    <property type="entry name" value="Lebercilin_dom"/>
</dbReference>
<keyword evidence="6" id="KW-1185">Reference proteome</keyword>
<protein>
    <submittedName>
        <fullName evidence="7">Lebercilin isoform X1</fullName>
    </submittedName>
</protein>
<accession>A0ABM1P5W1</accession>
<evidence type="ECO:0000313" key="6">
    <source>
        <dbReference type="Proteomes" id="UP000694904"/>
    </source>
</evidence>
<feature type="region of interest" description="Disordered" evidence="4">
    <location>
        <begin position="318"/>
        <end position="543"/>
    </location>
</feature>
<reference evidence="6" key="1">
    <citation type="journal article" date="1997" name="Nucleic Acids Res.">
        <title>tRNAscan-SE: a program for improved detection of transfer RNA genes in genomic sequence.</title>
        <authorList>
            <person name="Lowe T.M."/>
            <person name="Eddy S.R."/>
        </authorList>
    </citation>
    <scope>NUCLEOTIDE SEQUENCE [LARGE SCALE GENOMIC DNA]</scope>
</reference>
<dbReference type="Pfam" id="PF15619">
    <property type="entry name" value="Lebercilin"/>
    <property type="match status" value="1"/>
</dbReference>
<feature type="compositionally biased region" description="Gly residues" evidence="4">
    <location>
        <begin position="396"/>
        <end position="408"/>
    </location>
</feature>
<feature type="region of interest" description="Disordered" evidence="4">
    <location>
        <begin position="578"/>
        <end position="608"/>
    </location>
</feature>
<feature type="compositionally biased region" description="Low complexity" evidence="4">
    <location>
        <begin position="27"/>
        <end position="41"/>
    </location>
</feature>
<reference evidence="7" key="3">
    <citation type="submission" date="2025-08" db="UniProtKB">
        <authorList>
            <consortium name="RefSeq"/>
        </authorList>
    </citation>
    <scope>IDENTIFICATION</scope>
    <source>
        <tissue evidence="7">Whole organism</tissue>
    </source>
</reference>
<sequence>MVSPRRSASPITEEPRWDNNMSLPAKSCESLYSASSRESASQIYQRKQPQRGMKASNGLRQPSMVNNKATSDIHQRVMSARNLRVKTFQNQLADAQAEISNLAHENRMLRTMHKRQSMALNKYENTGAELPQLLHSHAEELRVWQTKHRNVQAANKELEQKLKQKEQQILTLSDQNRHFSQLIRDKNLDERQKLQDKLRVLEQRLQEKDNDMKLMARKVQLESKNFRQQLLNEQKKCKEVMLKLEKAKLEISGYRKLEEFTIDKSNPLSASRRTKLNAVEETDKIEKLEKSLEMLDKAIEKNNQSEFNALTDVLDTDSNFDFEKDDDEEKNAIQASEGPDNKDNKPIRAKLTLPPANNQFKPLSSAQSNASRPSLGQSLIPSKLNSSKSNSRQRTGAGGGGGGGGFGGSITTLASSNARSSLPGKRRESEAPSSKHTPAAATASAADTAAEKLEALAKTLEYDYEEDSERDEDEDSDDKKYGKMDEEDDAASDEEENQNNGQDEYVSYLDTKCELVEMLEMDEEYEDDDDDLQSPQPPSKAVQQKLNLRAPNMKENMAGIRKLISDDYKERENFLDIHCRPTSGSNSRDDPGKKKRPGHAAGAPAAGQLVASRKHALLAALKVIDDNKDED</sequence>
<proteinExistence type="inferred from homology"/>
<feature type="coiled-coil region" evidence="3">
    <location>
        <begin position="85"/>
        <end position="112"/>
    </location>
</feature>
<evidence type="ECO:0000256" key="1">
    <source>
        <dbReference type="ARBA" id="ARBA00010229"/>
    </source>
</evidence>